<evidence type="ECO:0000313" key="3">
    <source>
        <dbReference type="Proteomes" id="UP001430172"/>
    </source>
</evidence>
<feature type="domain" description="Protein NO VEIN C-terminal" evidence="1">
    <location>
        <begin position="172"/>
        <end position="246"/>
    </location>
</feature>
<dbReference type="InterPro" id="IPR024975">
    <property type="entry name" value="NOV_C"/>
</dbReference>
<proteinExistence type="predicted"/>
<dbReference type="Proteomes" id="UP001430172">
    <property type="component" value="Unassembled WGS sequence"/>
</dbReference>
<dbReference type="EMBL" id="JAFDVD010000006">
    <property type="protein sequence ID" value="MBM6399789.1"/>
    <property type="molecule type" value="Genomic_DNA"/>
</dbReference>
<protein>
    <submittedName>
        <fullName evidence="2">DUF3883 domain-containing protein</fullName>
    </submittedName>
</protein>
<gene>
    <name evidence="2" type="ORF">JQN70_05275</name>
</gene>
<sequence>MRYVLLTWNPGPDDSDQYTPQEWLERMVLPLQLGQQPDGDRWSIGTNWRAIAKGDLVCMLRQGSHGRGIVATGVITRGPFLAPHWDSTRTGKAHYVNVAWGRAMPINEMITVAELEARVPGFAWGQIYSSGRIVEGEAGAALAELLGQGPPRGRGAKKGQQFGTVEHNRLVELEAMRVVTRDYESSDWTVEDVSAKKLGWDIEAHRGGARLYVEVKGVTGPDPAFFLTANEHRAAAEQAGWITVVVTGVFGPKVSLSTLTAANVLNAARPTQYRVTP</sequence>
<accession>A0ABS2CL42</accession>
<name>A0ABS2CL42_9MICO</name>
<comment type="caution">
    <text evidence="2">The sequence shown here is derived from an EMBL/GenBank/DDBJ whole genome shotgun (WGS) entry which is preliminary data.</text>
</comment>
<evidence type="ECO:0000313" key="2">
    <source>
        <dbReference type="EMBL" id="MBM6399789.1"/>
    </source>
</evidence>
<organism evidence="2 3">
    <name type="scientific">Phycicoccus sonneratiae</name>
    <dbReference type="NCBI Taxonomy" id="2807628"/>
    <lineage>
        <taxon>Bacteria</taxon>
        <taxon>Bacillati</taxon>
        <taxon>Actinomycetota</taxon>
        <taxon>Actinomycetes</taxon>
        <taxon>Micrococcales</taxon>
        <taxon>Intrasporangiaceae</taxon>
        <taxon>Phycicoccus</taxon>
    </lineage>
</organism>
<keyword evidence="3" id="KW-1185">Reference proteome</keyword>
<dbReference type="Pfam" id="PF13020">
    <property type="entry name" value="NOV_C"/>
    <property type="match status" value="1"/>
</dbReference>
<evidence type="ECO:0000259" key="1">
    <source>
        <dbReference type="Pfam" id="PF13020"/>
    </source>
</evidence>
<reference evidence="2" key="1">
    <citation type="submission" date="2021-02" db="EMBL/GenBank/DDBJ databases">
        <title>Phycicoccus sp. MQZ13P-5T, whole genome shotgun sequence.</title>
        <authorList>
            <person name="Tuo L."/>
        </authorList>
    </citation>
    <scope>NUCLEOTIDE SEQUENCE</scope>
    <source>
        <strain evidence="2">MQZ13P-5</strain>
    </source>
</reference>
<dbReference type="RefSeq" id="WP_204130276.1">
    <property type="nucleotide sequence ID" value="NZ_JAFDVD010000006.1"/>
</dbReference>